<name>A0A0A1GV59_9LACO</name>
<dbReference type="InterPro" id="IPR009614">
    <property type="entry name" value="YoeB_toxin"/>
</dbReference>
<dbReference type="Gene3D" id="3.30.2310.20">
    <property type="entry name" value="RelE-like"/>
    <property type="match status" value="1"/>
</dbReference>
<dbReference type="SUPFAM" id="SSF143011">
    <property type="entry name" value="RelE-like"/>
    <property type="match status" value="1"/>
</dbReference>
<accession>A0A0A1GV59</accession>
<dbReference type="GO" id="GO:0016787">
    <property type="term" value="F:hydrolase activity"/>
    <property type="evidence" value="ECO:0007669"/>
    <property type="project" value="UniProtKB-KW"/>
</dbReference>
<reference evidence="8 9" key="1">
    <citation type="submission" date="2014-11" db="EMBL/GenBank/DDBJ databases">
        <title>Complete genome sequence and analysis of Lactobacillus hokkaidonensis LOOC260T.</title>
        <authorList>
            <person name="Tanizawa Y."/>
            <person name="Tohno M."/>
            <person name="Kaminuma E."/>
            <person name="Nakamura Y."/>
            <person name="Arita M."/>
        </authorList>
    </citation>
    <scope>NUCLEOTIDE SEQUENCE [LARGE SCALE GENOMIC DNA]</scope>
    <source>
        <strain evidence="8 9">LOOC260</strain>
    </source>
</reference>
<evidence type="ECO:0000256" key="6">
    <source>
        <dbReference type="ARBA" id="ARBA00030388"/>
    </source>
</evidence>
<evidence type="ECO:0000313" key="9">
    <source>
        <dbReference type="Proteomes" id="UP000031620"/>
    </source>
</evidence>
<evidence type="ECO:0000256" key="3">
    <source>
        <dbReference type="ARBA" id="ARBA00022722"/>
    </source>
</evidence>
<dbReference type="NCBIfam" id="TIGR02116">
    <property type="entry name" value="toxin_Txe_YoeB"/>
    <property type="match status" value="1"/>
</dbReference>
<evidence type="ECO:0000256" key="7">
    <source>
        <dbReference type="ARBA" id="ARBA00050056"/>
    </source>
</evidence>
<keyword evidence="3" id="KW-0540">Nuclease</keyword>
<dbReference type="HOGENOM" id="CLU_169492_1_0_9"/>
<dbReference type="KEGG" id="lho:LOOC260_101350"/>
<dbReference type="PANTHER" id="PTHR38039:SF1">
    <property type="entry name" value="TOXIN YOEB"/>
    <property type="match status" value="1"/>
</dbReference>
<keyword evidence="5" id="KW-0378">Hydrolase</keyword>
<dbReference type="GO" id="GO:0004519">
    <property type="term" value="F:endonuclease activity"/>
    <property type="evidence" value="ECO:0007669"/>
    <property type="project" value="UniProtKB-KW"/>
</dbReference>
<dbReference type="Proteomes" id="UP000031620">
    <property type="component" value="Chromosome"/>
</dbReference>
<dbReference type="GO" id="GO:0045892">
    <property type="term" value="P:negative regulation of DNA-templated transcription"/>
    <property type="evidence" value="ECO:0007669"/>
    <property type="project" value="TreeGrafter"/>
</dbReference>
<dbReference type="PANTHER" id="PTHR38039">
    <property type="entry name" value="TOXIN YOEB"/>
    <property type="match status" value="1"/>
</dbReference>
<dbReference type="EMBL" id="AP014680">
    <property type="protein sequence ID" value="BAP84713.1"/>
    <property type="molecule type" value="Genomic_DNA"/>
</dbReference>
<dbReference type="STRING" id="1291742.LOOC260_101350"/>
<dbReference type="InterPro" id="IPR035093">
    <property type="entry name" value="RelE/ParE_toxin_dom_sf"/>
</dbReference>
<keyword evidence="4" id="KW-0255">Endonuclease</keyword>
<evidence type="ECO:0000256" key="1">
    <source>
        <dbReference type="ARBA" id="ARBA00008172"/>
    </source>
</evidence>
<evidence type="ECO:0000256" key="4">
    <source>
        <dbReference type="ARBA" id="ARBA00022759"/>
    </source>
</evidence>
<dbReference type="GO" id="GO:0006401">
    <property type="term" value="P:RNA catabolic process"/>
    <property type="evidence" value="ECO:0007669"/>
    <property type="project" value="InterPro"/>
</dbReference>
<gene>
    <name evidence="8" type="ORF">LOOC260_101350</name>
</gene>
<keyword evidence="2" id="KW-1277">Toxin-antitoxin system</keyword>
<sequence>MTWIIMIKPAAEHDLKNILKSPLRSSFQEILTTLESNPYEPTQQFEKLTPLASQLYSRRLNGQHRVVYTIDKETKIVRIISAWSHYEQK</sequence>
<dbReference type="Pfam" id="PF06769">
    <property type="entry name" value="YoeB_toxin"/>
    <property type="match status" value="1"/>
</dbReference>
<dbReference type="AlphaFoldDB" id="A0A0A1GV59"/>
<comment type="similarity">
    <text evidence="1">Belongs to the YoeB family.</text>
</comment>
<proteinExistence type="inferred from homology"/>
<evidence type="ECO:0000256" key="2">
    <source>
        <dbReference type="ARBA" id="ARBA00022649"/>
    </source>
</evidence>
<protein>
    <recommendedName>
        <fullName evidence="7">Endoribonuclease YoeB</fullName>
    </recommendedName>
    <alternativeName>
        <fullName evidence="6">Putative mRNA interferase YoeB</fullName>
    </alternativeName>
</protein>
<evidence type="ECO:0000256" key="5">
    <source>
        <dbReference type="ARBA" id="ARBA00022801"/>
    </source>
</evidence>
<organism evidence="8 9">
    <name type="scientific">Paucilactobacillus hokkaidonensis JCM 18461</name>
    <dbReference type="NCBI Taxonomy" id="1291742"/>
    <lineage>
        <taxon>Bacteria</taxon>
        <taxon>Bacillati</taxon>
        <taxon>Bacillota</taxon>
        <taxon>Bacilli</taxon>
        <taxon>Lactobacillales</taxon>
        <taxon>Lactobacillaceae</taxon>
        <taxon>Paucilactobacillus</taxon>
    </lineage>
</organism>
<evidence type="ECO:0000313" key="8">
    <source>
        <dbReference type="EMBL" id="BAP84713.1"/>
    </source>
</evidence>
<dbReference type="RefSeq" id="WP_041092145.1">
    <property type="nucleotide sequence ID" value="NZ_AP014680.1"/>
</dbReference>